<dbReference type="EMBL" id="KK914362">
    <property type="protein sequence ID" value="KDP38373.1"/>
    <property type="molecule type" value="Genomic_DNA"/>
</dbReference>
<accession>A0A067KTS2</accession>
<sequence>MGSEEGSPHWSVFDEIKTIPPTPDALMAKIDTGITNLEYARATAVLDSPSPSHLKSEIPNGGATPRYDARMADEAYKAGCAALAAGKLDEALHSLNVSLSKCPPDKTSAVAKLQSLISLTSQQLQKLPT</sequence>
<organism evidence="1 2">
    <name type="scientific">Jatropha curcas</name>
    <name type="common">Barbados nut</name>
    <dbReference type="NCBI Taxonomy" id="180498"/>
    <lineage>
        <taxon>Eukaryota</taxon>
        <taxon>Viridiplantae</taxon>
        <taxon>Streptophyta</taxon>
        <taxon>Embryophyta</taxon>
        <taxon>Tracheophyta</taxon>
        <taxon>Spermatophyta</taxon>
        <taxon>Magnoliopsida</taxon>
        <taxon>eudicotyledons</taxon>
        <taxon>Gunneridae</taxon>
        <taxon>Pentapetalae</taxon>
        <taxon>rosids</taxon>
        <taxon>fabids</taxon>
        <taxon>Malpighiales</taxon>
        <taxon>Euphorbiaceae</taxon>
        <taxon>Crotonoideae</taxon>
        <taxon>Jatropheae</taxon>
        <taxon>Jatropha</taxon>
    </lineage>
</organism>
<evidence type="ECO:0000313" key="2">
    <source>
        <dbReference type="Proteomes" id="UP000027138"/>
    </source>
</evidence>
<dbReference type="Proteomes" id="UP000027138">
    <property type="component" value="Unassembled WGS sequence"/>
</dbReference>
<dbReference type="AlphaFoldDB" id="A0A067KTS2"/>
<dbReference type="OrthoDB" id="1910345at2759"/>
<keyword evidence="2" id="KW-1185">Reference proteome</keyword>
<proteinExistence type="predicted"/>
<protein>
    <submittedName>
        <fullName evidence="1">Uncharacterized protein</fullName>
    </submittedName>
</protein>
<gene>
    <name evidence="1" type="ORF">JCGZ_04298</name>
</gene>
<reference evidence="1 2" key="1">
    <citation type="journal article" date="2014" name="PLoS ONE">
        <title>Global Analysis of Gene Expression Profiles in Physic Nut (Jatropha curcas L.) Seedlings Exposed to Salt Stress.</title>
        <authorList>
            <person name="Zhang L."/>
            <person name="Zhang C."/>
            <person name="Wu P."/>
            <person name="Chen Y."/>
            <person name="Li M."/>
            <person name="Jiang H."/>
            <person name="Wu G."/>
        </authorList>
    </citation>
    <scope>NUCLEOTIDE SEQUENCE [LARGE SCALE GENOMIC DNA]</scope>
    <source>
        <strain evidence="2">cv. GZQX0401</strain>
        <tissue evidence="1">Young leaves</tissue>
    </source>
</reference>
<name>A0A067KTS2_JATCU</name>
<evidence type="ECO:0000313" key="1">
    <source>
        <dbReference type="EMBL" id="KDP38373.1"/>
    </source>
</evidence>